<evidence type="ECO:0000259" key="1">
    <source>
        <dbReference type="PROSITE" id="PS51782"/>
    </source>
</evidence>
<evidence type="ECO:0000313" key="5">
    <source>
        <dbReference type="Proteomes" id="UP000516656"/>
    </source>
</evidence>
<dbReference type="SMART" id="SM00257">
    <property type="entry name" value="LysM"/>
    <property type="match status" value="1"/>
</dbReference>
<protein>
    <submittedName>
        <fullName evidence="2">LysM domain/BON super family protein</fullName>
    </submittedName>
    <submittedName>
        <fullName evidence="3">LysM peptidoglycan-binding domain-containing protein</fullName>
    </submittedName>
</protein>
<gene>
    <name evidence="3" type="ORF">IC627_15335</name>
    <name evidence="2" type="ORF">PDPUS_1_00092</name>
</gene>
<dbReference type="SUPFAM" id="SSF54106">
    <property type="entry name" value="LysM domain"/>
    <property type="match status" value="1"/>
</dbReference>
<dbReference type="EMBL" id="CP061854">
    <property type="protein sequence ID" value="QOD56500.1"/>
    <property type="molecule type" value="Genomic_DNA"/>
</dbReference>
<accession>A0A1V1V7E5</accession>
<organism evidence="3 5">
    <name type="scientific">Photobacterium damsela subsp. piscicida</name>
    <name type="common">Pasteurella piscicida</name>
    <dbReference type="NCBI Taxonomy" id="38294"/>
    <lineage>
        <taxon>Bacteria</taxon>
        <taxon>Pseudomonadati</taxon>
        <taxon>Pseudomonadota</taxon>
        <taxon>Gammaproteobacteria</taxon>
        <taxon>Vibrionales</taxon>
        <taxon>Vibrionaceae</taxon>
        <taxon>Photobacterium</taxon>
    </lineage>
</organism>
<dbReference type="InterPro" id="IPR052196">
    <property type="entry name" value="Bact_Kbp"/>
</dbReference>
<sequence length="352" mass="39962">MKRWLGLVGLALWVPLIWADYLPIVRKDAPQTYIVKKGDTLWDISSYFLDNPWLWPKLWHANSYIKNPHLIYPGDRLRLRWVKGQPQLVLDRGKAQVKLTPKMRIASSPITTLHNSLMFPYLAEDKLLSARSLENVARVIGSSDGRSYMAPGDTIWVDSVLDGGSEWWIYRINETFSREGEGTKHQVMALQEVAKARVKAIDKERSLLRLTQLRQEIHQNDLVLPAPIDTRSLNMSFAPTVAPSQLQAQVVGSISGQQYMASKQVIILDRGHLDNFEPGQVFKLYRDGADISGPKGEYAYHDSRFSGAEQQLKHIEVGEVMVLRPYEYFSLAVVTKSFEPFKAGVVALPPTY</sequence>
<dbReference type="PANTHER" id="PTHR34700">
    <property type="entry name" value="POTASSIUM BINDING PROTEIN KBP"/>
    <property type="match status" value="1"/>
</dbReference>
<dbReference type="InterPro" id="IPR018392">
    <property type="entry name" value="LysM"/>
</dbReference>
<evidence type="ECO:0000313" key="3">
    <source>
        <dbReference type="EMBL" id="QOD56500.1"/>
    </source>
</evidence>
<dbReference type="PROSITE" id="PS51782">
    <property type="entry name" value="LYSM"/>
    <property type="match status" value="1"/>
</dbReference>
<feature type="domain" description="LysM" evidence="1">
    <location>
        <begin position="31"/>
        <end position="79"/>
    </location>
</feature>
<evidence type="ECO:0000313" key="4">
    <source>
        <dbReference type="Proteomes" id="UP000218676"/>
    </source>
</evidence>
<dbReference type="Proteomes" id="UP000516656">
    <property type="component" value="Chromosome 1"/>
</dbReference>
<dbReference type="Gene3D" id="3.10.350.10">
    <property type="entry name" value="LysM domain"/>
    <property type="match status" value="1"/>
</dbReference>
<evidence type="ECO:0000313" key="2">
    <source>
        <dbReference type="EMBL" id="BAX51467.1"/>
    </source>
</evidence>
<dbReference type="AlphaFoldDB" id="A0A1V1V7E5"/>
<name>A0A1V1V7E5_PHODP</name>
<reference evidence="2" key="1">
    <citation type="journal article" date="2017" name="Genome Announc.">
        <title>Whole-Genome Sequence of Photobacterium damselae subsp. piscicida Strain 91-197, Isolated from Hybrid Striped Bass (Morone sp.) in the United States.</title>
        <authorList>
            <person name="Teru Y."/>
            <person name="Hikima J."/>
            <person name="Kono T."/>
            <person name="Sakai M."/>
            <person name="Takano T."/>
            <person name="Hawke J.P."/>
            <person name="Takeyama H."/>
            <person name="Aoki T."/>
        </authorList>
    </citation>
    <scope>NUCLEOTIDE SEQUENCE</scope>
    <source>
        <strain evidence="2">91-197</strain>
    </source>
</reference>
<dbReference type="PANTHER" id="PTHR34700:SF4">
    <property type="entry name" value="PHAGE-LIKE ELEMENT PBSX PROTEIN XKDP"/>
    <property type="match status" value="1"/>
</dbReference>
<proteinExistence type="predicted"/>
<dbReference type="InterPro" id="IPR036779">
    <property type="entry name" value="LysM_dom_sf"/>
</dbReference>
<dbReference type="EMBL" id="AP018045">
    <property type="protein sequence ID" value="BAX51467.1"/>
    <property type="molecule type" value="Genomic_DNA"/>
</dbReference>
<reference evidence="3 5" key="3">
    <citation type="submission" date="2020-09" db="EMBL/GenBank/DDBJ databases">
        <title>Complete, closed and curated genome sequences of Photobacterium damselae subsp. piscicida isolates from Australia indicate localised evolution and additional plasmid-borne pathogenicity mechanisms.</title>
        <authorList>
            <person name="Baseggio L."/>
            <person name="Silayeva O."/>
            <person name="Buller N."/>
            <person name="Landos M."/>
            <person name="Engelstaedter J."/>
            <person name="Barnes A.C."/>
        </authorList>
    </citation>
    <scope>NUCLEOTIDE SEQUENCE [LARGE SCALE GENOMIC DNA]</scope>
    <source>
        <strain evidence="3 5">AS-16-0540-1</strain>
    </source>
</reference>
<dbReference type="CDD" id="cd00118">
    <property type="entry name" value="LysM"/>
    <property type="match status" value="1"/>
</dbReference>
<reference evidence="4" key="2">
    <citation type="submission" date="2017-05" db="EMBL/GenBank/DDBJ databases">
        <title>Whole genome sequence of fish pathogenic bacteria, Photobacterium damselae subsp. piscicida, strain 91-197, isolated from hybrid striped bass (Morone sp.) in USA.</title>
        <authorList>
            <person name="Teru Y."/>
            <person name="Hikima J."/>
            <person name="Kono T."/>
            <person name="Sakai M."/>
            <person name="Takano T."/>
            <person name="Hawke J.P."/>
            <person name="Takeyama H."/>
            <person name="Aoki T."/>
        </authorList>
    </citation>
    <scope>NUCLEOTIDE SEQUENCE [LARGE SCALE GENOMIC DNA]</scope>
    <source>
        <strain evidence="4">91-197</strain>
    </source>
</reference>
<dbReference type="Pfam" id="PF01476">
    <property type="entry name" value="LysM"/>
    <property type="match status" value="1"/>
</dbReference>
<dbReference type="RefSeq" id="WP_086957403.1">
    <property type="nucleotide sequence ID" value="NZ_AP018045.1"/>
</dbReference>
<dbReference type="Proteomes" id="UP000218676">
    <property type="component" value="Chromosome 1"/>
</dbReference>